<dbReference type="EMBL" id="CAJNOO010005476">
    <property type="protein sequence ID" value="CAF1419911.1"/>
    <property type="molecule type" value="Genomic_DNA"/>
</dbReference>
<dbReference type="OrthoDB" id="10069740at2759"/>
<evidence type="ECO:0000313" key="1">
    <source>
        <dbReference type="EMBL" id="CAF1419911.1"/>
    </source>
</evidence>
<protein>
    <submittedName>
        <fullName evidence="1">Uncharacterized protein</fullName>
    </submittedName>
</protein>
<proteinExistence type="predicted"/>
<evidence type="ECO:0000313" key="2">
    <source>
        <dbReference type="Proteomes" id="UP000663882"/>
    </source>
</evidence>
<organism evidence="1 2">
    <name type="scientific">Rotaria sordida</name>
    <dbReference type="NCBI Taxonomy" id="392033"/>
    <lineage>
        <taxon>Eukaryota</taxon>
        <taxon>Metazoa</taxon>
        <taxon>Spiralia</taxon>
        <taxon>Gnathifera</taxon>
        <taxon>Rotifera</taxon>
        <taxon>Eurotatoria</taxon>
        <taxon>Bdelloidea</taxon>
        <taxon>Philodinida</taxon>
        <taxon>Philodinidae</taxon>
        <taxon>Rotaria</taxon>
    </lineage>
</organism>
<name>A0A815MAM0_9BILA</name>
<gene>
    <name evidence="1" type="ORF">RFH988_LOCUS35543</name>
</gene>
<comment type="caution">
    <text evidence="1">The sequence shown here is derived from an EMBL/GenBank/DDBJ whole genome shotgun (WGS) entry which is preliminary data.</text>
</comment>
<accession>A0A815MAM0</accession>
<dbReference type="AlphaFoldDB" id="A0A815MAM0"/>
<sequence length="206" mass="23480">MTRAIRCAMFTLNNDIINLFCAQFRSDGHGHIQIVYNGEHLINNIERIGENQDINKDICDYVEHHLNVVRFLNNNNEANCEKLVIMVIDNDSHISIDPLRVSNEFSKRHITLAIVACATPPFEIWDLYHTSAHNTGGKYMLLTDAPRILSHVISSVVTGKDTFRKAFLHMSRENVPTVGNIVGCMEKECETMNDMPDFDFDHGLSY</sequence>
<dbReference type="Proteomes" id="UP000663882">
    <property type="component" value="Unassembled WGS sequence"/>
</dbReference>
<reference evidence="1" key="1">
    <citation type="submission" date="2021-02" db="EMBL/GenBank/DDBJ databases">
        <authorList>
            <person name="Nowell W R."/>
        </authorList>
    </citation>
    <scope>NUCLEOTIDE SEQUENCE</scope>
</reference>